<proteinExistence type="predicted"/>
<dbReference type="Proteomes" id="UP000248961">
    <property type="component" value="Unassembled WGS sequence"/>
</dbReference>
<evidence type="ECO:0000313" key="2">
    <source>
        <dbReference type="Proteomes" id="UP000248961"/>
    </source>
</evidence>
<keyword evidence="2" id="KW-1185">Reference proteome</keyword>
<dbReference type="EMBL" id="KZ824280">
    <property type="protein sequence ID" value="RAL13092.1"/>
    <property type="molecule type" value="Genomic_DNA"/>
</dbReference>
<dbReference type="OrthoDB" id="4492388at2759"/>
<evidence type="ECO:0000313" key="1">
    <source>
        <dbReference type="EMBL" id="RAL13092.1"/>
    </source>
</evidence>
<name>A0A395HYS5_ASPHC</name>
<accession>A0A395HYS5</accession>
<dbReference type="AlphaFoldDB" id="A0A395HYS5"/>
<dbReference type="RefSeq" id="XP_025552246.1">
    <property type="nucleotide sequence ID" value="XM_025696921.1"/>
</dbReference>
<dbReference type="VEuPathDB" id="FungiDB:BO97DRAFT_423796"/>
<protein>
    <submittedName>
        <fullName evidence="1">Uncharacterized protein</fullName>
    </submittedName>
</protein>
<reference evidence="1 2" key="1">
    <citation type="submission" date="2018-02" db="EMBL/GenBank/DDBJ databases">
        <title>The genomes of Aspergillus section Nigri reveals drivers in fungal speciation.</title>
        <authorList>
            <consortium name="DOE Joint Genome Institute"/>
            <person name="Vesth T.C."/>
            <person name="Nybo J."/>
            <person name="Theobald S."/>
            <person name="Brandl J."/>
            <person name="Frisvad J.C."/>
            <person name="Nielsen K.F."/>
            <person name="Lyhne E.K."/>
            <person name="Kogle M.E."/>
            <person name="Kuo A."/>
            <person name="Riley R."/>
            <person name="Clum A."/>
            <person name="Nolan M."/>
            <person name="Lipzen A."/>
            <person name="Salamov A."/>
            <person name="Henrissat B."/>
            <person name="Wiebenga A."/>
            <person name="De vries R.P."/>
            <person name="Grigoriev I.V."/>
            <person name="Mortensen U.H."/>
            <person name="Andersen M.R."/>
            <person name="Baker S.E."/>
        </authorList>
    </citation>
    <scope>NUCLEOTIDE SEQUENCE [LARGE SCALE GENOMIC DNA]</scope>
    <source>
        <strain evidence="1 2">CBS 101889</strain>
    </source>
</reference>
<gene>
    <name evidence="1" type="ORF">BO97DRAFT_423796</name>
</gene>
<sequence length="167" mass="18760">MATKRRRSLGEAPESHPEVEAIAGLVLCPPCEFNILHAAFQAGFGQASFIALTDGVLWAKHGKYIRAIIEVKKNRRDKDLDNIRLQESAEVVSWVRNEYEGCFYGQAMISEDGDQAWFIFDQPTETYKSYLAEGIVDANAFVDLSTYGPLSYLTKSILESYVSLLQQ</sequence>
<dbReference type="GeneID" id="37201210"/>
<organism evidence="1 2">
    <name type="scientific">Aspergillus homomorphus (strain CBS 101889)</name>
    <dbReference type="NCBI Taxonomy" id="1450537"/>
    <lineage>
        <taxon>Eukaryota</taxon>
        <taxon>Fungi</taxon>
        <taxon>Dikarya</taxon>
        <taxon>Ascomycota</taxon>
        <taxon>Pezizomycotina</taxon>
        <taxon>Eurotiomycetes</taxon>
        <taxon>Eurotiomycetidae</taxon>
        <taxon>Eurotiales</taxon>
        <taxon>Aspergillaceae</taxon>
        <taxon>Aspergillus</taxon>
        <taxon>Aspergillus subgen. Circumdati</taxon>
    </lineage>
</organism>